<dbReference type="EMBL" id="VIEB01000253">
    <property type="protein sequence ID" value="TQD98351.1"/>
    <property type="molecule type" value="Genomic_DNA"/>
</dbReference>
<accession>A0A540MHX7</accession>
<dbReference type="GO" id="GO:0009658">
    <property type="term" value="P:chloroplast organization"/>
    <property type="evidence" value="ECO:0007669"/>
    <property type="project" value="TreeGrafter"/>
</dbReference>
<evidence type="ECO:0000256" key="3">
    <source>
        <dbReference type="ARBA" id="ARBA00022691"/>
    </source>
</evidence>
<dbReference type="GO" id="GO:0032259">
    <property type="term" value="P:methylation"/>
    <property type="evidence" value="ECO:0007669"/>
    <property type="project" value="UniProtKB-KW"/>
</dbReference>
<dbReference type="InterPro" id="IPR050600">
    <property type="entry name" value="SETD3_SETD6_MTase"/>
</dbReference>
<dbReference type="STRING" id="106549.A0A540MHX7"/>
<dbReference type="InterPro" id="IPR015353">
    <property type="entry name" value="Rubisco_LSMT_subst-bd"/>
</dbReference>
<dbReference type="SUPFAM" id="SSF81822">
    <property type="entry name" value="RuBisCo LSMT C-terminal, substrate-binding domain"/>
    <property type="match status" value="1"/>
</dbReference>
<organism evidence="5 6">
    <name type="scientific">Malus baccata</name>
    <name type="common">Siberian crab apple</name>
    <name type="synonym">Pyrus baccata</name>
    <dbReference type="NCBI Taxonomy" id="106549"/>
    <lineage>
        <taxon>Eukaryota</taxon>
        <taxon>Viridiplantae</taxon>
        <taxon>Streptophyta</taxon>
        <taxon>Embryophyta</taxon>
        <taxon>Tracheophyta</taxon>
        <taxon>Spermatophyta</taxon>
        <taxon>Magnoliopsida</taxon>
        <taxon>eudicotyledons</taxon>
        <taxon>Gunneridae</taxon>
        <taxon>Pentapetalae</taxon>
        <taxon>rosids</taxon>
        <taxon>fabids</taxon>
        <taxon>Rosales</taxon>
        <taxon>Rosaceae</taxon>
        <taxon>Amygdaloideae</taxon>
        <taxon>Maleae</taxon>
        <taxon>Malus</taxon>
    </lineage>
</organism>
<dbReference type="GO" id="GO:0000427">
    <property type="term" value="C:plastid-encoded plastid RNA polymerase complex"/>
    <property type="evidence" value="ECO:0007669"/>
    <property type="project" value="TreeGrafter"/>
</dbReference>
<dbReference type="Proteomes" id="UP000315295">
    <property type="component" value="Unassembled WGS sequence"/>
</dbReference>
<evidence type="ECO:0000313" key="6">
    <source>
        <dbReference type="Proteomes" id="UP000315295"/>
    </source>
</evidence>
<dbReference type="GO" id="GO:0010027">
    <property type="term" value="P:thylakoid membrane organization"/>
    <property type="evidence" value="ECO:0007669"/>
    <property type="project" value="TreeGrafter"/>
</dbReference>
<dbReference type="InterPro" id="IPR046341">
    <property type="entry name" value="SET_dom_sf"/>
</dbReference>
<gene>
    <name evidence="5" type="ORF">C1H46_015952</name>
</gene>
<evidence type="ECO:0000256" key="1">
    <source>
        <dbReference type="ARBA" id="ARBA00022603"/>
    </source>
</evidence>
<evidence type="ECO:0000259" key="4">
    <source>
        <dbReference type="Pfam" id="PF09273"/>
    </source>
</evidence>
<dbReference type="Pfam" id="PF09273">
    <property type="entry name" value="Rubis-subs-bind"/>
    <property type="match status" value="1"/>
</dbReference>
<keyword evidence="3" id="KW-0949">S-adenosyl-L-methionine</keyword>
<dbReference type="GO" id="GO:0009534">
    <property type="term" value="C:chloroplast thylakoid"/>
    <property type="evidence" value="ECO:0007669"/>
    <property type="project" value="TreeGrafter"/>
</dbReference>
<dbReference type="GO" id="GO:0042793">
    <property type="term" value="P:plastid transcription"/>
    <property type="evidence" value="ECO:0007669"/>
    <property type="project" value="TreeGrafter"/>
</dbReference>
<sequence>MLEVMINAGKQIKKGDEMTVNYMSGQQNDTLMQRYGFSSPVNPWDVIPFSGNARIHLDSFLSVFNISGLNEEYYHNSRLSNYGDSSVDGAIIAAARTLPTWSEGDVPPIPSMERKAIKELQEECRQILAAFPTNSKQDQKILDSMPDASRTLAAAIKYRLHRKLFIEKVMQALDLYQERILF</sequence>
<dbReference type="FunFam" id="3.90.1420.10:FF:000011">
    <property type="entry name" value="Plastid transcriptionally active 14"/>
    <property type="match status" value="1"/>
</dbReference>
<name>A0A540MHX7_MALBA</name>
<keyword evidence="1" id="KW-0489">Methyltransferase</keyword>
<dbReference type="PANTHER" id="PTHR13271:SF54">
    <property type="entry name" value="PROTEIN PLASTID TRANSCRIPTIONALLY ACTIVE 14"/>
    <property type="match status" value="1"/>
</dbReference>
<evidence type="ECO:0000256" key="2">
    <source>
        <dbReference type="ARBA" id="ARBA00022679"/>
    </source>
</evidence>
<reference evidence="5 6" key="1">
    <citation type="journal article" date="2019" name="G3 (Bethesda)">
        <title>Sequencing of a Wild Apple (Malus baccata) Genome Unravels the Differences Between Cultivated and Wild Apple Species Regarding Disease Resistance and Cold Tolerance.</title>
        <authorList>
            <person name="Chen X."/>
        </authorList>
    </citation>
    <scope>NUCLEOTIDE SEQUENCE [LARGE SCALE GENOMIC DNA]</scope>
    <source>
        <strain evidence="6">cv. Shandingzi</strain>
        <tissue evidence="5">Leaves</tissue>
    </source>
</reference>
<evidence type="ECO:0000313" key="5">
    <source>
        <dbReference type="EMBL" id="TQD98351.1"/>
    </source>
</evidence>
<protein>
    <recommendedName>
        <fullName evidence="4">Rubisco LSMT substrate-binding domain-containing protein</fullName>
    </recommendedName>
</protein>
<proteinExistence type="predicted"/>
<dbReference type="GO" id="GO:0016279">
    <property type="term" value="F:protein-lysine N-methyltransferase activity"/>
    <property type="evidence" value="ECO:0007669"/>
    <property type="project" value="TreeGrafter"/>
</dbReference>
<dbReference type="AlphaFoldDB" id="A0A540MHX7"/>
<keyword evidence="2" id="KW-0808">Transferase</keyword>
<dbReference type="Gene3D" id="3.90.1420.10">
    <property type="entry name" value="Rubisco LSMT, substrate-binding domain"/>
    <property type="match status" value="1"/>
</dbReference>
<dbReference type="InterPro" id="IPR036464">
    <property type="entry name" value="Rubisco_LSMT_subst-bd_sf"/>
</dbReference>
<keyword evidence="6" id="KW-1185">Reference proteome</keyword>
<feature type="domain" description="Rubisco LSMT substrate-binding" evidence="4">
    <location>
        <begin position="110"/>
        <end position="163"/>
    </location>
</feature>
<dbReference type="SUPFAM" id="SSF82199">
    <property type="entry name" value="SET domain"/>
    <property type="match status" value="1"/>
</dbReference>
<comment type="caution">
    <text evidence="5">The sequence shown here is derived from an EMBL/GenBank/DDBJ whole genome shotgun (WGS) entry which is preliminary data.</text>
</comment>
<dbReference type="PANTHER" id="PTHR13271">
    <property type="entry name" value="UNCHARACTERIZED PUTATIVE METHYLTRANSFERASE"/>
    <property type="match status" value="1"/>
</dbReference>